<dbReference type="EMBL" id="JAUSZT010000002">
    <property type="protein sequence ID" value="MDQ0995718.1"/>
    <property type="molecule type" value="Genomic_DNA"/>
</dbReference>
<evidence type="ECO:0000256" key="2">
    <source>
        <dbReference type="ARBA" id="ARBA00022737"/>
    </source>
</evidence>
<name>A0ABU0S4N8_9HYPH</name>
<proteinExistence type="inferred from homology"/>
<dbReference type="RefSeq" id="WP_307277397.1">
    <property type="nucleotide sequence ID" value="NZ_JAUSZT010000002.1"/>
</dbReference>
<feature type="domain" description="ABC transporter" evidence="7">
    <location>
        <begin position="5"/>
        <end position="235"/>
    </location>
</feature>
<dbReference type="CDD" id="cd03221">
    <property type="entry name" value="ABCF_EF-3"/>
    <property type="match status" value="2"/>
</dbReference>
<dbReference type="Pfam" id="PF00005">
    <property type="entry name" value="ABC_tran"/>
    <property type="match status" value="2"/>
</dbReference>
<evidence type="ECO:0000256" key="1">
    <source>
        <dbReference type="ARBA" id="ARBA00005417"/>
    </source>
</evidence>
<dbReference type="InterPro" id="IPR027417">
    <property type="entry name" value="P-loop_NTPase"/>
</dbReference>
<feature type="region of interest" description="Disordered" evidence="6">
    <location>
        <begin position="284"/>
        <end position="305"/>
    </location>
</feature>
<dbReference type="PROSITE" id="PS50893">
    <property type="entry name" value="ABC_TRANSPORTER_2"/>
    <property type="match status" value="2"/>
</dbReference>
<sequence length="526" mass="56967">MSALLILQNVSHTTAEGRELFKSLDLSLERGCTGLVGRNGVGKSTLLKLVAGDFAPQSGTVSRTGSLGLLEQSVHNSDFRTVVDAMGVAEAYQTIWRIMAGNGTPADFEKADWTLQSRLIEALAQVGMQECDPLRDLSTLSGGQRTRIALAALIFSKPDLILLDEPTNNLDREGREAVTDFLLHWKGGALVVSHDRQILRQMDRIVELSGLGVKTYGGNWDDYKEQKGREVEAAERELIVAERDAALLSRKIQIAAERKAKKDSAGKRSRGKAGLSKLILDAREDRAEQSSGRGKQLADRQRQKAEQKLQSAVSNIERLKSLSFEIGASRTPAGKIVLAFDEVFGGPDMRAPIINELSFTITGSERMAITGPNGSGKTTLLRLAMGELLPTSGRLHRSGPFAMLDQCVSLLDPASTILENFKRLNPDSTDNDCRAALARFLFRADSALRLASSLSGGEILRAGLACVLGSNAPPDLLILDEPTNHLDLMSVEAIETALNAYDGALLVVSHDEDFLAAIGIEKWLAL</sequence>
<dbReference type="Proteomes" id="UP001237780">
    <property type="component" value="Unassembled WGS sequence"/>
</dbReference>
<dbReference type="PANTHER" id="PTHR19211">
    <property type="entry name" value="ATP-BINDING TRANSPORT PROTEIN-RELATED"/>
    <property type="match status" value="1"/>
</dbReference>
<keyword evidence="3" id="KW-0547">Nucleotide-binding</keyword>
<dbReference type="PROSITE" id="PS00211">
    <property type="entry name" value="ABC_TRANSPORTER_1"/>
    <property type="match status" value="1"/>
</dbReference>
<dbReference type="Gene3D" id="3.40.50.300">
    <property type="entry name" value="P-loop containing nucleotide triphosphate hydrolases"/>
    <property type="match status" value="2"/>
</dbReference>
<evidence type="ECO:0000313" key="9">
    <source>
        <dbReference type="Proteomes" id="UP001237780"/>
    </source>
</evidence>
<keyword evidence="5" id="KW-0175">Coiled coil</keyword>
<evidence type="ECO:0000259" key="7">
    <source>
        <dbReference type="PROSITE" id="PS50893"/>
    </source>
</evidence>
<protein>
    <submittedName>
        <fullName evidence="8">ATPase subunit of ABC transporter with duplicated ATPase domains</fullName>
    </submittedName>
</protein>
<feature type="coiled-coil region" evidence="5">
    <location>
        <begin position="224"/>
        <end position="251"/>
    </location>
</feature>
<dbReference type="PANTHER" id="PTHR19211:SF6">
    <property type="entry name" value="BLL7188 PROTEIN"/>
    <property type="match status" value="1"/>
</dbReference>
<dbReference type="InterPro" id="IPR050611">
    <property type="entry name" value="ABCF"/>
</dbReference>
<keyword evidence="9" id="KW-1185">Reference proteome</keyword>
<dbReference type="InterPro" id="IPR017871">
    <property type="entry name" value="ABC_transporter-like_CS"/>
</dbReference>
<evidence type="ECO:0000256" key="5">
    <source>
        <dbReference type="SAM" id="Coils"/>
    </source>
</evidence>
<dbReference type="SUPFAM" id="SSF52540">
    <property type="entry name" value="P-loop containing nucleoside triphosphate hydrolases"/>
    <property type="match status" value="2"/>
</dbReference>
<comment type="similarity">
    <text evidence="1">Belongs to the ABC transporter superfamily.</text>
</comment>
<organism evidence="8 9">
    <name type="scientific">Phyllobacterium ifriqiyense</name>
    <dbReference type="NCBI Taxonomy" id="314238"/>
    <lineage>
        <taxon>Bacteria</taxon>
        <taxon>Pseudomonadati</taxon>
        <taxon>Pseudomonadota</taxon>
        <taxon>Alphaproteobacteria</taxon>
        <taxon>Hyphomicrobiales</taxon>
        <taxon>Phyllobacteriaceae</taxon>
        <taxon>Phyllobacterium</taxon>
    </lineage>
</organism>
<comment type="caution">
    <text evidence="8">The sequence shown here is derived from an EMBL/GenBank/DDBJ whole genome shotgun (WGS) entry which is preliminary data.</text>
</comment>
<accession>A0ABU0S4N8</accession>
<keyword evidence="4" id="KW-0067">ATP-binding</keyword>
<reference evidence="8 9" key="1">
    <citation type="submission" date="2023-07" db="EMBL/GenBank/DDBJ databases">
        <title>Comparative genomics of wheat-associated soil bacteria to identify genetic determinants of phenazine resistance.</title>
        <authorList>
            <person name="Mouncey N."/>
        </authorList>
    </citation>
    <scope>NUCLEOTIDE SEQUENCE [LARGE SCALE GENOMIC DNA]</scope>
    <source>
        <strain evidence="8 9">W4I11</strain>
    </source>
</reference>
<evidence type="ECO:0000256" key="6">
    <source>
        <dbReference type="SAM" id="MobiDB-lite"/>
    </source>
</evidence>
<evidence type="ECO:0000256" key="3">
    <source>
        <dbReference type="ARBA" id="ARBA00022741"/>
    </source>
</evidence>
<feature type="domain" description="ABC transporter" evidence="7">
    <location>
        <begin position="338"/>
        <end position="526"/>
    </location>
</feature>
<dbReference type="InterPro" id="IPR003593">
    <property type="entry name" value="AAA+_ATPase"/>
</dbReference>
<evidence type="ECO:0000256" key="4">
    <source>
        <dbReference type="ARBA" id="ARBA00022840"/>
    </source>
</evidence>
<dbReference type="SMART" id="SM00382">
    <property type="entry name" value="AAA"/>
    <property type="match status" value="2"/>
</dbReference>
<dbReference type="InterPro" id="IPR003439">
    <property type="entry name" value="ABC_transporter-like_ATP-bd"/>
</dbReference>
<evidence type="ECO:0000313" key="8">
    <source>
        <dbReference type="EMBL" id="MDQ0995718.1"/>
    </source>
</evidence>
<keyword evidence="2" id="KW-0677">Repeat</keyword>
<feature type="compositionally biased region" description="Basic and acidic residues" evidence="6">
    <location>
        <begin position="296"/>
        <end position="305"/>
    </location>
</feature>
<gene>
    <name evidence="8" type="ORF">QFZ34_000895</name>
</gene>